<keyword evidence="8" id="KW-1185">Reference proteome</keyword>
<evidence type="ECO:0000256" key="3">
    <source>
        <dbReference type="ARBA" id="ARBA00023004"/>
    </source>
</evidence>
<dbReference type="Pfam" id="PF00034">
    <property type="entry name" value="Cytochrom_C"/>
    <property type="match status" value="1"/>
</dbReference>
<keyword evidence="1 4" id="KW-0349">Heme</keyword>
<dbReference type="PROSITE" id="PS51007">
    <property type="entry name" value="CYTC"/>
    <property type="match status" value="1"/>
</dbReference>
<comment type="caution">
    <text evidence="7">The sequence shown here is derived from an EMBL/GenBank/DDBJ whole genome shotgun (WGS) entry which is preliminary data.</text>
</comment>
<dbReference type="OrthoDB" id="9793634at2"/>
<keyword evidence="5" id="KW-0732">Signal</keyword>
<dbReference type="EMBL" id="QPJY01000006">
    <property type="protein sequence ID" value="RCX29893.1"/>
    <property type="molecule type" value="Genomic_DNA"/>
</dbReference>
<evidence type="ECO:0000256" key="5">
    <source>
        <dbReference type="SAM" id="SignalP"/>
    </source>
</evidence>
<dbReference type="Gene3D" id="1.10.760.10">
    <property type="entry name" value="Cytochrome c-like domain"/>
    <property type="match status" value="1"/>
</dbReference>
<protein>
    <submittedName>
        <fullName evidence="7">Monoheme cytochrome SoxX (Sulfur oxidation)</fullName>
    </submittedName>
</protein>
<dbReference type="RefSeq" id="WP_114280104.1">
    <property type="nucleotide sequence ID" value="NZ_QPJY01000006.1"/>
</dbReference>
<dbReference type="NCBIfam" id="TIGR04485">
    <property type="entry name" value="thiosulf_SoxX"/>
    <property type="match status" value="1"/>
</dbReference>
<keyword evidence="2 4" id="KW-0479">Metal-binding</keyword>
<feature type="chain" id="PRO_5016867645" evidence="5">
    <location>
        <begin position="30"/>
        <end position="126"/>
    </location>
</feature>
<dbReference type="SUPFAM" id="SSF46626">
    <property type="entry name" value="Cytochrome c"/>
    <property type="match status" value="1"/>
</dbReference>
<feature type="signal peptide" evidence="5">
    <location>
        <begin position="1"/>
        <end position="29"/>
    </location>
</feature>
<dbReference type="Proteomes" id="UP000252707">
    <property type="component" value="Unassembled WGS sequence"/>
</dbReference>
<accession>A0A369C814</accession>
<reference evidence="7 8" key="1">
    <citation type="submission" date="2018-07" db="EMBL/GenBank/DDBJ databases">
        <title>Genomic Encyclopedia of Type Strains, Phase IV (KMG-IV): sequencing the most valuable type-strain genomes for metagenomic binning, comparative biology and taxonomic classification.</title>
        <authorList>
            <person name="Goeker M."/>
        </authorList>
    </citation>
    <scope>NUCLEOTIDE SEQUENCE [LARGE SCALE GENOMIC DNA]</scope>
    <source>
        <strain evidence="7 8">DSM 26407</strain>
    </source>
</reference>
<evidence type="ECO:0000256" key="2">
    <source>
        <dbReference type="ARBA" id="ARBA00022723"/>
    </source>
</evidence>
<dbReference type="GO" id="GO:0020037">
    <property type="term" value="F:heme binding"/>
    <property type="evidence" value="ECO:0007669"/>
    <property type="project" value="InterPro"/>
</dbReference>
<evidence type="ECO:0000313" key="8">
    <source>
        <dbReference type="Proteomes" id="UP000252707"/>
    </source>
</evidence>
<dbReference type="GO" id="GO:0046872">
    <property type="term" value="F:metal ion binding"/>
    <property type="evidence" value="ECO:0007669"/>
    <property type="project" value="UniProtKB-KW"/>
</dbReference>
<evidence type="ECO:0000256" key="4">
    <source>
        <dbReference type="PROSITE-ProRule" id="PRU00433"/>
    </source>
</evidence>
<dbReference type="InterPro" id="IPR036909">
    <property type="entry name" value="Cyt_c-like_dom_sf"/>
</dbReference>
<dbReference type="InterPro" id="IPR009056">
    <property type="entry name" value="Cyt_c-like_dom"/>
</dbReference>
<proteinExistence type="predicted"/>
<organism evidence="7 8">
    <name type="scientific">Thioalbus denitrificans</name>
    <dbReference type="NCBI Taxonomy" id="547122"/>
    <lineage>
        <taxon>Bacteria</taxon>
        <taxon>Pseudomonadati</taxon>
        <taxon>Pseudomonadota</taxon>
        <taxon>Gammaproteobacteria</taxon>
        <taxon>Chromatiales</taxon>
        <taxon>Ectothiorhodospiraceae</taxon>
        <taxon>Thioalbus</taxon>
    </lineage>
</organism>
<feature type="domain" description="Cytochrome c" evidence="6">
    <location>
        <begin position="37"/>
        <end position="126"/>
    </location>
</feature>
<evidence type="ECO:0000313" key="7">
    <source>
        <dbReference type="EMBL" id="RCX29893.1"/>
    </source>
</evidence>
<name>A0A369C814_9GAMM</name>
<dbReference type="AlphaFoldDB" id="A0A369C814"/>
<keyword evidence="3 4" id="KW-0408">Iron</keyword>
<dbReference type="InterPro" id="IPR030999">
    <property type="entry name" value="Thiosulf_SoxX"/>
</dbReference>
<gene>
    <name evidence="7" type="ORF">DFQ59_106125</name>
</gene>
<dbReference type="GO" id="GO:0009055">
    <property type="term" value="F:electron transfer activity"/>
    <property type="evidence" value="ECO:0007669"/>
    <property type="project" value="InterPro"/>
</dbReference>
<evidence type="ECO:0000256" key="1">
    <source>
        <dbReference type="ARBA" id="ARBA00022617"/>
    </source>
</evidence>
<evidence type="ECO:0000259" key="6">
    <source>
        <dbReference type="PROSITE" id="PS51007"/>
    </source>
</evidence>
<sequence length="126" mass="13673">MRNSAKSILAATAVSALLLAAGGQGTALAAHTEEHATIIDQGKEIAFDRRKGNCLACHAIPGGVSPGNIGPPLIVMNKRFPSKEKLREQIWDPSQNNPDTMMPPFGRHMIISEDEIDKIVEFIWSL</sequence>